<dbReference type="Gene3D" id="1.10.443.10">
    <property type="entry name" value="Intergrase catalytic core"/>
    <property type="match status" value="1"/>
</dbReference>
<sequence length="316" mass="36823">MKNFEEKINIFLNTNYKNRITRNSAKTALNRILIIGEINIDKINKIYNLLNLSGSSKNTELAYIRKFINTMSKIENKFYDTSKLISFENDTKPKQIFNSLELSKIENALEKWNNPEFKLIFNLLKYNGCRLGEFFAVDWDNIDKTNYEVQIKAKKHGRYRTIIVPVELRSDFIKFGIQYGYNTVQNLFKKFSIFLKNLYPDWTKPLTAHVLRAQLITNMHMCGLSADKIQVATGHVEISTITNHYIKTSSTYQKQLLELGNMDSINSLEVNKLKEIIMLQNQEILRLKERLNLENEEQTKNANLNGSKNEFKGVVA</sequence>
<evidence type="ECO:0000313" key="5">
    <source>
        <dbReference type="Proteomes" id="UP000247715"/>
    </source>
</evidence>
<organism evidence="4 5">
    <name type="scientific">Metamycoplasma alkalescens</name>
    <dbReference type="NCBI Taxonomy" id="45363"/>
    <lineage>
        <taxon>Bacteria</taxon>
        <taxon>Bacillati</taxon>
        <taxon>Mycoplasmatota</taxon>
        <taxon>Mycoplasmoidales</taxon>
        <taxon>Metamycoplasmataceae</taxon>
        <taxon>Metamycoplasma</taxon>
    </lineage>
</organism>
<dbReference type="CDD" id="cd00397">
    <property type="entry name" value="DNA_BRE_C"/>
    <property type="match status" value="1"/>
</dbReference>
<keyword evidence="2" id="KW-0175">Coiled coil</keyword>
<feature type="coiled-coil region" evidence="2">
    <location>
        <begin position="270"/>
        <end position="301"/>
    </location>
</feature>
<dbReference type="InterPro" id="IPR002104">
    <property type="entry name" value="Integrase_catalytic"/>
</dbReference>
<accession>A0A318U4B6</accession>
<evidence type="ECO:0000256" key="2">
    <source>
        <dbReference type="SAM" id="Coils"/>
    </source>
</evidence>
<gene>
    <name evidence="4" type="ORF">BCF88_1122</name>
</gene>
<dbReference type="GO" id="GO:0006310">
    <property type="term" value="P:DNA recombination"/>
    <property type="evidence" value="ECO:0007669"/>
    <property type="project" value="UniProtKB-KW"/>
</dbReference>
<dbReference type="Proteomes" id="UP000247715">
    <property type="component" value="Unassembled WGS sequence"/>
</dbReference>
<dbReference type="PROSITE" id="PS51898">
    <property type="entry name" value="TYR_RECOMBINASE"/>
    <property type="match status" value="1"/>
</dbReference>
<name>A0A318U4B6_9BACT</name>
<evidence type="ECO:0000256" key="1">
    <source>
        <dbReference type="ARBA" id="ARBA00023172"/>
    </source>
</evidence>
<evidence type="ECO:0000259" key="3">
    <source>
        <dbReference type="PROSITE" id="PS51898"/>
    </source>
</evidence>
<protein>
    <submittedName>
        <fullName evidence="4">Phage integrase family protein</fullName>
    </submittedName>
</protein>
<dbReference type="InterPro" id="IPR013762">
    <property type="entry name" value="Integrase-like_cat_sf"/>
</dbReference>
<dbReference type="SUPFAM" id="SSF56349">
    <property type="entry name" value="DNA breaking-rejoining enzymes"/>
    <property type="match status" value="1"/>
</dbReference>
<dbReference type="EMBL" id="QKLP01000012">
    <property type="protein sequence ID" value="PYF42242.1"/>
    <property type="molecule type" value="Genomic_DNA"/>
</dbReference>
<evidence type="ECO:0000313" key="4">
    <source>
        <dbReference type="EMBL" id="PYF42242.1"/>
    </source>
</evidence>
<reference evidence="4 5" key="1">
    <citation type="submission" date="2018-06" db="EMBL/GenBank/DDBJ databases">
        <title>Genomic Encyclopedia of Archaeal and Bacterial Type Strains, Phase II (KMG-II): from individual species to whole genera.</title>
        <authorList>
            <person name="Goeker M."/>
        </authorList>
    </citation>
    <scope>NUCLEOTIDE SEQUENCE [LARGE SCALE GENOMIC DNA]</scope>
    <source>
        <strain evidence="4 5">ATCC 29103</strain>
    </source>
</reference>
<proteinExistence type="predicted"/>
<feature type="domain" description="Tyr recombinase" evidence="3">
    <location>
        <begin position="91"/>
        <end position="258"/>
    </location>
</feature>
<dbReference type="InterPro" id="IPR011010">
    <property type="entry name" value="DNA_brk_join_enz"/>
</dbReference>
<dbReference type="Pfam" id="PF00589">
    <property type="entry name" value="Phage_integrase"/>
    <property type="match status" value="1"/>
</dbReference>
<keyword evidence="1" id="KW-0233">DNA recombination</keyword>
<dbReference type="AlphaFoldDB" id="A0A318U4B6"/>
<comment type="caution">
    <text evidence="4">The sequence shown here is derived from an EMBL/GenBank/DDBJ whole genome shotgun (WGS) entry which is preliminary data.</text>
</comment>
<dbReference type="GO" id="GO:0015074">
    <property type="term" value="P:DNA integration"/>
    <property type="evidence" value="ECO:0007669"/>
    <property type="project" value="InterPro"/>
</dbReference>
<dbReference type="RefSeq" id="WP_110858428.1">
    <property type="nucleotide sequence ID" value="NZ_LS991949.1"/>
</dbReference>
<dbReference type="GO" id="GO:0003677">
    <property type="term" value="F:DNA binding"/>
    <property type="evidence" value="ECO:0007669"/>
    <property type="project" value="InterPro"/>
</dbReference>